<dbReference type="EMBL" id="JACYWE010000002">
    <property type="protein sequence ID" value="MBD8505911.1"/>
    <property type="molecule type" value="Genomic_DNA"/>
</dbReference>
<keyword evidence="1" id="KW-0732">Signal</keyword>
<protein>
    <submittedName>
        <fullName evidence="2">Uncharacterized protein</fullName>
    </submittedName>
</protein>
<gene>
    <name evidence="2" type="ORF">HT102_05365</name>
</gene>
<dbReference type="Proteomes" id="UP000642993">
    <property type="component" value="Unassembled WGS sequence"/>
</dbReference>
<name>A0A927PM10_9ACTN</name>
<accession>A0A927PM10</accession>
<comment type="caution">
    <text evidence="2">The sequence shown here is derived from an EMBL/GenBank/DDBJ whole genome shotgun (WGS) entry which is preliminary data.</text>
</comment>
<keyword evidence="3" id="KW-1185">Reference proteome</keyword>
<reference evidence="2" key="1">
    <citation type="submission" date="2020-09" db="EMBL/GenBank/DDBJ databases">
        <title>Hoyosella lacisalsi sp. nov., a halotolerant actinobacterium isolated from soil of Lake Gudzhirganskoe.</title>
        <authorList>
            <person name="Yang Q."/>
            <person name="Guo P.Y."/>
            <person name="Liu S.W."/>
            <person name="Li F.N."/>
            <person name="Sun C.H."/>
        </authorList>
    </citation>
    <scope>NUCLEOTIDE SEQUENCE</scope>
    <source>
        <strain evidence="2">G463</strain>
    </source>
</reference>
<feature type="chain" id="PRO_5036897588" evidence="1">
    <location>
        <begin position="27"/>
        <end position="134"/>
    </location>
</feature>
<proteinExistence type="predicted"/>
<evidence type="ECO:0000313" key="2">
    <source>
        <dbReference type="EMBL" id="MBD8505911.1"/>
    </source>
</evidence>
<evidence type="ECO:0000313" key="3">
    <source>
        <dbReference type="Proteomes" id="UP000642993"/>
    </source>
</evidence>
<organism evidence="2 3">
    <name type="scientific">Lolliginicoccus lacisalsi</name>
    <dbReference type="NCBI Taxonomy" id="2742202"/>
    <lineage>
        <taxon>Bacteria</taxon>
        <taxon>Bacillati</taxon>
        <taxon>Actinomycetota</taxon>
        <taxon>Actinomycetes</taxon>
        <taxon>Mycobacteriales</taxon>
        <taxon>Hoyosellaceae</taxon>
        <taxon>Lolliginicoccus</taxon>
    </lineage>
</organism>
<dbReference type="AlphaFoldDB" id="A0A927PM10"/>
<evidence type="ECO:0000256" key="1">
    <source>
        <dbReference type="SAM" id="SignalP"/>
    </source>
</evidence>
<feature type="signal peptide" evidence="1">
    <location>
        <begin position="1"/>
        <end position="26"/>
    </location>
</feature>
<dbReference type="RefSeq" id="WP_192038356.1">
    <property type="nucleotide sequence ID" value="NZ_JACYWE010000002.1"/>
</dbReference>
<sequence>MRRIRAAVTALAAGSALLAAPAVASAAPIVETTSLNETTLEIRYTNTSSSPATCGGLLHFFGSPLSWFGLPPAVIVPPNSTATQQVPYVIGGVHTVSWWCEVPGEPLHSGRLGPVAVGGLADVLVDGFNQATGS</sequence>